<name>A0A9W9VZD7_9EURO</name>
<accession>A0A9W9VZD7</accession>
<evidence type="ECO:0000313" key="2">
    <source>
        <dbReference type="Proteomes" id="UP001147747"/>
    </source>
</evidence>
<dbReference type="InterPro" id="IPR010296">
    <property type="entry name" value="DUF899_thioredox"/>
</dbReference>
<dbReference type="EMBL" id="JAPZBU010000008">
    <property type="protein sequence ID" value="KAJ5392101.1"/>
    <property type="molecule type" value="Genomic_DNA"/>
</dbReference>
<dbReference type="Proteomes" id="UP001147747">
    <property type="component" value="Unassembled WGS sequence"/>
</dbReference>
<protein>
    <recommendedName>
        <fullName evidence="3">DUF899 domain-containing protein</fullName>
    </recommendedName>
</protein>
<organism evidence="1 2">
    <name type="scientific">Penicillium cosmopolitanum</name>
    <dbReference type="NCBI Taxonomy" id="1131564"/>
    <lineage>
        <taxon>Eukaryota</taxon>
        <taxon>Fungi</taxon>
        <taxon>Dikarya</taxon>
        <taxon>Ascomycota</taxon>
        <taxon>Pezizomycotina</taxon>
        <taxon>Eurotiomycetes</taxon>
        <taxon>Eurotiomycetidae</taxon>
        <taxon>Eurotiales</taxon>
        <taxon>Aspergillaceae</taxon>
        <taxon>Penicillium</taxon>
    </lineage>
</organism>
<reference evidence="1" key="2">
    <citation type="journal article" date="2023" name="IMA Fungus">
        <title>Comparative genomic study of the Penicillium genus elucidates a diverse pangenome and 15 lateral gene transfer events.</title>
        <authorList>
            <person name="Petersen C."/>
            <person name="Sorensen T."/>
            <person name="Nielsen M.R."/>
            <person name="Sondergaard T.E."/>
            <person name="Sorensen J.L."/>
            <person name="Fitzpatrick D.A."/>
            <person name="Frisvad J.C."/>
            <person name="Nielsen K.L."/>
        </authorList>
    </citation>
    <scope>NUCLEOTIDE SEQUENCE</scope>
    <source>
        <strain evidence="1">IBT 29677</strain>
    </source>
</reference>
<proteinExistence type="predicted"/>
<dbReference type="Pfam" id="PF05988">
    <property type="entry name" value="DUF899"/>
    <property type="match status" value="2"/>
</dbReference>
<comment type="caution">
    <text evidence="1">The sequence shown here is derived from an EMBL/GenBank/DDBJ whole genome shotgun (WGS) entry which is preliminary data.</text>
</comment>
<gene>
    <name evidence="1" type="ORF">N7509_007591</name>
</gene>
<dbReference type="OrthoDB" id="3503208at2759"/>
<dbReference type="GeneID" id="81371208"/>
<dbReference type="RefSeq" id="XP_056487779.1">
    <property type="nucleotide sequence ID" value="XM_056632228.1"/>
</dbReference>
<evidence type="ECO:0000313" key="1">
    <source>
        <dbReference type="EMBL" id="KAJ5392101.1"/>
    </source>
</evidence>
<dbReference type="AlphaFoldDB" id="A0A9W9VZD7"/>
<reference evidence="1" key="1">
    <citation type="submission" date="2022-12" db="EMBL/GenBank/DDBJ databases">
        <authorList>
            <person name="Petersen C."/>
        </authorList>
    </citation>
    <scope>NUCLEOTIDE SEQUENCE</scope>
    <source>
        <strain evidence="1">IBT 29677</strain>
    </source>
</reference>
<sequence>MDKDQPKKIVTAEEFKEARKHLLNQEKASTHLLQKLAESRRNLPMVQIPNPSRFKFDTPSGEKTLLDLFENRKQLIIYHFMLAPHEKAGRDTSFAAVATATIEEVTAFGERMGWEFPFYSSAKTHRAWEEAERDGEVITWKPGNGYFGLSSFLREGDEVFHTYETSSRGLEIISFDLSSS</sequence>
<evidence type="ECO:0008006" key="3">
    <source>
        <dbReference type="Google" id="ProtNLM"/>
    </source>
</evidence>
<keyword evidence="2" id="KW-1185">Reference proteome</keyword>